<evidence type="ECO:0000313" key="3">
    <source>
        <dbReference type="EMBL" id="AQQ66882.1"/>
    </source>
</evidence>
<keyword evidence="2" id="KW-0732">Signal</keyword>
<dbReference type="Proteomes" id="UP000188219">
    <property type="component" value="Chromosome"/>
</dbReference>
<feature type="signal peptide" evidence="2">
    <location>
        <begin position="1"/>
        <end position="34"/>
    </location>
</feature>
<dbReference type="PROSITE" id="PS50005">
    <property type="entry name" value="TPR"/>
    <property type="match status" value="2"/>
</dbReference>
<keyword evidence="4" id="KW-1185">Reference proteome</keyword>
<evidence type="ECO:0000256" key="1">
    <source>
        <dbReference type="PROSITE-ProRule" id="PRU00339"/>
    </source>
</evidence>
<accession>A0A1Q2M3T6</accession>
<dbReference type="RefSeq" id="WP_077401087.1">
    <property type="nucleotide sequence ID" value="NZ_CP019650.1"/>
</dbReference>
<evidence type="ECO:0000313" key="4">
    <source>
        <dbReference type="Proteomes" id="UP000188219"/>
    </source>
</evidence>
<dbReference type="AlphaFoldDB" id="A0A1Q2M3T6"/>
<dbReference type="SUPFAM" id="SSF48452">
    <property type="entry name" value="TPR-like"/>
    <property type="match status" value="2"/>
</dbReference>
<dbReference type="InterPro" id="IPR019734">
    <property type="entry name" value="TPR_rpt"/>
</dbReference>
<evidence type="ECO:0008006" key="5">
    <source>
        <dbReference type="Google" id="ProtNLM"/>
    </source>
</evidence>
<dbReference type="Pfam" id="PF13174">
    <property type="entry name" value="TPR_6"/>
    <property type="match status" value="2"/>
</dbReference>
<proteinExistence type="predicted"/>
<dbReference type="SMART" id="SM00028">
    <property type="entry name" value="TPR"/>
    <property type="match status" value="6"/>
</dbReference>
<feature type="chain" id="PRO_5012862906" description="Outer membrane lipoprotein BamD-like domain-containing protein" evidence="2">
    <location>
        <begin position="35"/>
        <end position="1105"/>
    </location>
</feature>
<name>A0A1Q2M3T6_9GAMM</name>
<keyword evidence="1" id="KW-0802">TPR repeat</keyword>
<feature type="repeat" description="TPR" evidence="1">
    <location>
        <begin position="388"/>
        <end position="421"/>
    </location>
</feature>
<dbReference type="InterPro" id="IPR011990">
    <property type="entry name" value="TPR-like_helical_dom_sf"/>
</dbReference>
<evidence type="ECO:0000256" key="2">
    <source>
        <dbReference type="SAM" id="SignalP"/>
    </source>
</evidence>
<reference evidence="3" key="1">
    <citation type="submission" date="2017-02" db="EMBL/GenBank/DDBJ databases">
        <title>Genome of Microbulbifer agarilyticus GP101.</title>
        <authorList>
            <person name="Jung J."/>
            <person name="Bae S.S."/>
            <person name="Baek K."/>
        </authorList>
    </citation>
    <scope>NUCLEOTIDE SEQUENCE [LARGE SCALE GENOMIC DNA]</scope>
    <source>
        <strain evidence="3">GP101</strain>
    </source>
</reference>
<organism evidence="3 4">
    <name type="scientific">Microbulbifer agarilyticus</name>
    <dbReference type="NCBI Taxonomy" id="260552"/>
    <lineage>
        <taxon>Bacteria</taxon>
        <taxon>Pseudomonadati</taxon>
        <taxon>Pseudomonadota</taxon>
        <taxon>Gammaproteobacteria</taxon>
        <taxon>Cellvibrionales</taxon>
        <taxon>Microbulbiferaceae</taxon>
        <taxon>Microbulbifer</taxon>
    </lineage>
</organism>
<dbReference type="EMBL" id="CP019650">
    <property type="protein sequence ID" value="AQQ66882.1"/>
    <property type="molecule type" value="Genomic_DNA"/>
</dbReference>
<dbReference type="Gene3D" id="1.25.40.10">
    <property type="entry name" value="Tetratricopeptide repeat domain"/>
    <property type="match status" value="5"/>
</dbReference>
<sequence length="1105" mass="123482">MNNSGVLKKAMASQYRSLGLVTAASAALLLSACASNSGKTIGSLQKVEIEIRETQIDGSLEKALASYQKYLQETPETALTPEAIRRIADLKIKQAHRAEEGILPASSETRILSEDQVAAANQLANTKAATATATATATASAELDAPQLASVPAGSERTQVDLASVTRGTDEKQSEFEARASGSVDLSGLESNAEVSVPGDEADALLAANAREAIALYQKLLVQYPLYERNDQVMYQLSRAYEETGEVEEAVAILLKLVAKYPASRHLDEAYFRLGEYYFTRKKYLDAEESYGRVIAMGEVSSFYELAMYKRGWALFKQDMYEMALDDFVGMLDYKVADGYDFEQTSNETERKHIEDTFRVISLSFSYLGGADSIVDYFSRKGARDYESYVYSHLGEYYLDKRRYQDAAKSYDTFVELNPLHKVAPDFSIRVIEIYQKGGFPRLVLEAKKDFANTYALDAQYWTVFEIQEYAVVLEFLQTNLIDLASHYHAAYQNVKPKDKEFAKKRGENYLEAIHWYRRYLASFADKPKAPEINYQLAGLMLENKDFLNAAREYERTAYDYTGHAVNENASEAGYAAVFAYREHLKNDLAQANNAEKVALQKEIIRSSLTFSETFPQHAKAPQILLGAVDDLYKLKSFSEAIQNGRLLLEKFPGAEQPVKRSAWLLVAHASFDTELYADAEAGYLEALQLTAVDAKDRLDLVENLAGSIYQQGDQARKAEDHLAAAEHFLRIRGAAPTASILATAEYDAAASLIQLQNWGRAADVLQAFRGNHPQHELQKEVTKKLAVVYQESGQLLLAGAEFERIERESEDEDVRREALSQAASLYSAAKSYDKALAVLNRYVKLFPRPMEPALETRQKIADIYLNSGNRKAYFNTLDDIVRIELRGGNERNDRTRYLGGSAALKLAEPKFDSFAEIALVAPLERNLNTKRTRMQAATKAFSDLIDYQVADVTAAATFYLGEIYLHFSTSLKDSERPTNLNAMELEEYELALEEQIYPFEERAISVHEKNIDLMAAGIYNRWIAKSIGQLAGLVPARYDRPEEAGNIVRIIVPQLETVSQPEIVSQPETENSATEVIHGTTVSQEPVTEADAMIADNSTQEDQG</sequence>
<dbReference type="eggNOG" id="COG4105">
    <property type="taxonomic scope" value="Bacteria"/>
</dbReference>
<protein>
    <recommendedName>
        <fullName evidence="5">Outer membrane lipoprotein BamD-like domain-containing protein</fullName>
    </recommendedName>
</protein>
<gene>
    <name evidence="3" type="ORF">Mag101_03935</name>
</gene>
<dbReference type="STRING" id="260552.Mag101_03935"/>
<dbReference type="KEGG" id="maga:Mag101_03935"/>
<feature type="repeat" description="TPR" evidence="1">
    <location>
        <begin position="268"/>
        <end position="301"/>
    </location>
</feature>
<dbReference type="OrthoDB" id="9806825at2"/>